<gene>
    <name evidence="3" type="ORF">PEGY_LOCUS5363</name>
</gene>
<evidence type="ECO:0000259" key="2">
    <source>
        <dbReference type="Pfam" id="PF13632"/>
    </source>
</evidence>
<dbReference type="GO" id="GO:0005737">
    <property type="term" value="C:cytoplasm"/>
    <property type="evidence" value="ECO:0007669"/>
    <property type="project" value="TreeGrafter"/>
</dbReference>
<keyword evidence="1" id="KW-0812">Transmembrane</keyword>
<keyword evidence="1" id="KW-1133">Transmembrane helix</keyword>
<dbReference type="GO" id="GO:0019187">
    <property type="term" value="F:beta-1,4-mannosyltransferase activity"/>
    <property type="evidence" value="ECO:0007669"/>
    <property type="project" value="InterPro"/>
</dbReference>
<dbReference type="Proteomes" id="UP001154252">
    <property type="component" value="Unassembled WGS sequence"/>
</dbReference>
<sequence>MRPFAYRKSPKGRYFRGLKVCLVTKGTNMQTVLNSIKPWENCRQYPNITFHVVLDSAEDGLQAELPDFVNLVSVPASFQPANAKYKGRALEWCRLYWKLSELDWVLHLDEETEIDEYLVKACFDFIERGTEDIGMGTIYYTAHNYWKNPFLTTAEVFRVADDFGRFQLPVRLFKRPLLGWMHGSFILINGAVENKVTWATGCLAEDFWFAFHVCDLTTSTKDLLISKYSTEQAARQGFKFGWIHAIAREQPPVRVSDLIKQRRRWYTGIMSIDSGLVKLVLAVPMMGPLAYASLNLYTFISGWHISVSHWFFVWNMCNFAVDAHGLIVGSVLQDLHLGDTSLGGLVLHVILTLLCAPFVQFAHSIIFLSALIWPASNFVVIKKV</sequence>
<dbReference type="InterPro" id="IPR029044">
    <property type="entry name" value="Nucleotide-diphossugar_trans"/>
</dbReference>
<comment type="caution">
    <text evidence="3">The sequence shown here is derived from an EMBL/GenBank/DDBJ whole genome shotgun (WGS) entry which is preliminary data.</text>
</comment>
<dbReference type="InterPro" id="IPR027389">
    <property type="entry name" value="B_mannosylTrfase_Bre-3/Egh"/>
</dbReference>
<keyword evidence="4" id="KW-1185">Reference proteome</keyword>
<feature type="domain" description="Glycosyltransferase 2-like" evidence="2">
    <location>
        <begin position="104"/>
        <end position="214"/>
    </location>
</feature>
<dbReference type="PANTHER" id="PTHR16779:SF1">
    <property type="entry name" value="BETA-1,4-MANNOSYLTRANSFERASE EGH"/>
    <property type="match status" value="1"/>
</dbReference>
<feature type="transmembrane region" description="Helical" evidence="1">
    <location>
        <begin position="344"/>
        <end position="373"/>
    </location>
</feature>
<dbReference type="AlphaFoldDB" id="A0A9W4KGL5"/>
<evidence type="ECO:0000313" key="3">
    <source>
        <dbReference type="EMBL" id="CAG8898758.1"/>
    </source>
</evidence>
<keyword evidence="1" id="KW-0472">Membrane</keyword>
<dbReference type="PANTHER" id="PTHR16779">
    <property type="entry name" value="BETA-1,4-MANNOSYLTRANSFERASE EGH"/>
    <property type="match status" value="1"/>
</dbReference>
<dbReference type="OrthoDB" id="5819582at2759"/>
<evidence type="ECO:0000313" key="4">
    <source>
        <dbReference type="Proteomes" id="UP001154252"/>
    </source>
</evidence>
<name>A0A9W4KGL5_9EURO</name>
<dbReference type="EMBL" id="CAJVRC010000863">
    <property type="protein sequence ID" value="CAG8898758.1"/>
    <property type="molecule type" value="Genomic_DNA"/>
</dbReference>
<feature type="transmembrane region" description="Helical" evidence="1">
    <location>
        <begin position="311"/>
        <end position="332"/>
    </location>
</feature>
<dbReference type="SUPFAM" id="SSF53448">
    <property type="entry name" value="Nucleotide-diphospho-sugar transferases"/>
    <property type="match status" value="1"/>
</dbReference>
<organism evidence="3 4">
    <name type="scientific">Penicillium egyptiacum</name>
    <dbReference type="NCBI Taxonomy" id="1303716"/>
    <lineage>
        <taxon>Eukaryota</taxon>
        <taxon>Fungi</taxon>
        <taxon>Dikarya</taxon>
        <taxon>Ascomycota</taxon>
        <taxon>Pezizomycotina</taxon>
        <taxon>Eurotiomycetes</taxon>
        <taxon>Eurotiomycetidae</taxon>
        <taxon>Eurotiales</taxon>
        <taxon>Aspergillaceae</taxon>
        <taxon>Penicillium</taxon>
    </lineage>
</organism>
<accession>A0A9W4KGL5</accession>
<feature type="transmembrane region" description="Helical" evidence="1">
    <location>
        <begin position="265"/>
        <end position="291"/>
    </location>
</feature>
<dbReference type="Pfam" id="PF13632">
    <property type="entry name" value="Glyco_trans_2_3"/>
    <property type="match status" value="1"/>
</dbReference>
<proteinExistence type="predicted"/>
<evidence type="ECO:0000256" key="1">
    <source>
        <dbReference type="SAM" id="Phobius"/>
    </source>
</evidence>
<dbReference type="InterPro" id="IPR001173">
    <property type="entry name" value="Glyco_trans_2-like"/>
</dbReference>
<reference evidence="3" key="1">
    <citation type="submission" date="2021-07" db="EMBL/GenBank/DDBJ databases">
        <authorList>
            <person name="Branca A.L. A."/>
        </authorList>
    </citation>
    <scope>NUCLEOTIDE SEQUENCE</scope>
</reference>
<protein>
    <recommendedName>
        <fullName evidence="2">Glycosyltransferase 2-like domain-containing protein</fullName>
    </recommendedName>
</protein>